<dbReference type="eggNOG" id="ENOG5031PW6">
    <property type="taxonomic scope" value="Bacteria"/>
</dbReference>
<feature type="domain" description="Dual OB-containing" evidence="1">
    <location>
        <begin position="3"/>
        <end position="216"/>
    </location>
</feature>
<dbReference type="AlphaFoldDB" id="N9Y2T1"/>
<dbReference type="PATRIC" id="fig|999411.4.peg.1694"/>
<evidence type="ECO:0000313" key="2">
    <source>
        <dbReference type="EMBL" id="ENZ02484.1"/>
    </source>
</evidence>
<name>N9Y2T1_9CLOT</name>
<proteinExistence type="predicted"/>
<protein>
    <recommendedName>
        <fullName evidence="1">Dual OB-containing domain-containing protein</fullName>
    </recommendedName>
</protein>
<dbReference type="InterPro" id="IPR054335">
    <property type="entry name" value="DuOB_dom"/>
</dbReference>
<keyword evidence="3" id="KW-1185">Reference proteome</keyword>
<evidence type="ECO:0000259" key="1">
    <source>
        <dbReference type="Pfam" id="PF22557"/>
    </source>
</evidence>
<reference evidence="2 3" key="1">
    <citation type="submission" date="2013-01" db="EMBL/GenBank/DDBJ databases">
        <title>The Genome Sequence of Clostridium colicanis 209318.</title>
        <authorList>
            <consortium name="The Broad Institute Genome Sequencing Platform"/>
            <person name="Earl A."/>
            <person name="Ward D."/>
            <person name="Feldgarden M."/>
            <person name="Gevers D."/>
            <person name="Courvalin P."/>
            <person name="Lambert T."/>
            <person name="Walker B."/>
            <person name="Young S.K."/>
            <person name="Zeng Q."/>
            <person name="Gargeya S."/>
            <person name="Fitzgerald M."/>
            <person name="Haas B."/>
            <person name="Abouelleil A."/>
            <person name="Alvarado L."/>
            <person name="Arachchi H.M."/>
            <person name="Berlin A.M."/>
            <person name="Chapman S.B."/>
            <person name="Dewar J."/>
            <person name="Goldberg J."/>
            <person name="Griggs A."/>
            <person name="Gujja S."/>
            <person name="Hansen M."/>
            <person name="Howarth C."/>
            <person name="Imamovic A."/>
            <person name="Larimer J."/>
            <person name="McCowan C."/>
            <person name="Murphy C."/>
            <person name="Neiman D."/>
            <person name="Pearson M."/>
            <person name="Priest M."/>
            <person name="Roberts A."/>
            <person name="Saif S."/>
            <person name="Shea T."/>
            <person name="Sisk P."/>
            <person name="Sykes S."/>
            <person name="Wortman J."/>
            <person name="Nusbaum C."/>
            <person name="Birren B."/>
        </authorList>
    </citation>
    <scope>NUCLEOTIDE SEQUENCE [LARGE SCALE GENOMIC DNA]</scope>
    <source>
        <strain evidence="2 3">209318</strain>
    </source>
</reference>
<organism evidence="2 3">
    <name type="scientific">Clostridium thermobutyricum</name>
    <dbReference type="NCBI Taxonomy" id="29372"/>
    <lineage>
        <taxon>Bacteria</taxon>
        <taxon>Bacillati</taxon>
        <taxon>Bacillota</taxon>
        <taxon>Clostridia</taxon>
        <taxon>Eubacteriales</taxon>
        <taxon>Clostridiaceae</taxon>
        <taxon>Clostridium</taxon>
    </lineage>
</organism>
<evidence type="ECO:0000313" key="3">
    <source>
        <dbReference type="Proteomes" id="UP000013097"/>
    </source>
</evidence>
<dbReference type="Pfam" id="PF22557">
    <property type="entry name" value="DuOB"/>
    <property type="match status" value="1"/>
</dbReference>
<sequence length="229" mass="26775">MEKEVIILTKSDKNGGYCVAGIDKENGKFIRLVSEDKDSNFALNDNDLIYEGEENQVEIMDIIRVQLKGKQNCGYQPENYIIDDNYYIEKVGTATKKEISNYLMNQDYIFYNASNFVHIEEIEKQLKKYSLIMFKVCELKLWIDRFKPHRITANFFHNGHEYSFIKITDHSLTQKYHEKVLKSSPRPFILNNAILVMSLASDYKGIGEHYKIVANIIEEDNLYWGESSI</sequence>
<dbReference type="HOGENOM" id="CLU_096791_0_0_9"/>
<dbReference type="RefSeq" id="WP_002598220.1">
    <property type="nucleotide sequence ID" value="NZ_KB850956.1"/>
</dbReference>
<comment type="caution">
    <text evidence="2">The sequence shown here is derived from an EMBL/GenBank/DDBJ whole genome shotgun (WGS) entry which is preliminary data.</text>
</comment>
<accession>N9Y2T1</accession>
<dbReference type="Proteomes" id="UP000013097">
    <property type="component" value="Unassembled WGS sequence"/>
</dbReference>
<dbReference type="EMBL" id="AGYT01000008">
    <property type="protein sequence ID" value="ENZ02484.1"/>
    <property type="molecule type" value="Genomic_DNA"/>
</dbReference>
<gene>
    <name evidence="2" type="ORF">HMPREF1092_01719</name>
</gene>